<evidence type="ECO:0000256" key="7">
    <source>
        <dbReference type="HAMAP-Rule" id="MF_00607"/>
    </source>
</evidence>
<dbReference type="Gene3D" id="3.40.50.150">
    <property type="entry name" value="Vaccinia Virus protein VP39"/>
    <property type="match status" value="1"/>
</dbReference>
<protein>
    <recommendedName>
        <fullName evidence="7">Ribosomal RNA small subunit methyltransferase A</fullName>
        <ecNumber evidence="7">2.1.1.182</ecNumber>
    </recommendedName>
    <alternativeName>
        <fullName evidence="7">16S rRNA (adenine(1518)-N(6)/adenine(1519)-N(6))-dimethyltransferase</fullName>
    </alternativeName>
    <alternativeName>
        <fullName evidence="7">16S rRNA dimethyladenosine transferase</fullName>
    </alternativeName>
    <alternativeName>
        <fullName evidence="7">16S rRNA dimethylase</fullName>
    </alternativeName>
    <alternativeName>
        <fullName evidence="7">S-adenosylmethionine-6-N', N'-adenosyl(rRNA) dimethyltransferase</fullName>
    </alternativeName>
</protein>
<organism evidence="10 11">
    <name type="scientific">Alkalibacillus filiformis</name>
    <dbReference type="NCBI Taxonomy" id="200990"/>
    <lineage>
        <taxon>Bacteria</taxon>
        <taxon>Bacillati</taxon>
        <taxon>Bacillota</taxon>
        <taxon>Bacilli</taxon>
        <taxon>Bacillales</taxon>
        <taxon>Bacillaceae</taxon>
        <taxon>Alkalibacillus</taxon>
    </lineage>
</organism>
<gene>
    <name evidence="7" type="primary">rsmA</name>
    <name evidence="7" type="synonym">ksgA</name>
    <name evidence="10" type="ORF">J2R98_002494</name>
</gene>
<keyword evidence="2 7" id="KW-0698">rRNA processing</keyword>
<feature type="domain" description="Ribosomal RNA adenine methylase transferase N-terminal" evidence="9">
    <location>
        <begin position="35"/>
        <end position="211"/>
    </location>
</feature>
<dbReference type="PANTHER" id="PTHR11727:SF7">
    <property type="entry name" value="DIMETHYLADENOSINE TRANSFERASE-RELATED"/>
    <property type="match status" value="1"/>
</dbReference>
<dbReference type="GO" id="GO:0052908">
    <property type="term" value="F:16S rRNA (adenine(1518)-N(6)/adenine(1519)-N(6))-dimethyltransferase activity"/>
    <property type="evidence" value="ECO:0007669"/>
    <property type="project" value="UniProtKB-EC"/>
</dbReference>
<evidence type="ECO:0000256" key="8">
    <source>
        <dbReference type="PROSITE-ProRule" id="PRU01026"/>
    </source>
</evidence>
<feature type="binding site" evidence="7 8">
    <location>
        <position position="28"/>
    </location>
    <ligand>
        <name>S-adenosyl-L-methionine</name>
        <dbReference type="ChEBI" id="CHEBI:59789"/>
    </ligand>
</feature>
<name>A0ABU0DW30_9BACI</name>
<keyword evidence="4 7" id="KW-0808">Transferase</keyword>
<keyword evidence="6 7" id="KW-0694">RNA-binding</keyword>
<dbReference type="CDD" id="cd02440">
    <property type="entry name" value="AdoMet_MTases"/>
    <property type="match status" value="1"/>
</dbReference>
<evidence type="ECO:0000259" key="9">
    <source>
        <dbReference type="SMART" id="SM00650"/>
    </source>
</evidence>
<proteinExistence type="inferred from homology"/>
<evidence type="ECO:0000313" key="11">
    <source>
        <dbReference type="Proteomes" id="UP001236723"/>
    </source>
</evidence>
<dbReference type="InterPro" id="IPR020596">
    <property type="entry name" value="rRNA_Ade_Mease_Trfase_CS"/>
</dbReference>
<dbReference type="PANTHER" id="PTHR11727">
    <property type="entry name" value="DIMETHYLADENOSINE TRANSFERASE"/>
    <property type="match status" value="1"/>
</dbReference>
<evidence type="ECO:0000256" key="3">
    <source>
        <dbReference type="ARBA" id="ARBA00022603"/>
    </source>
</evidence>
<comment type="function">
    <text evidence="7">Specifically dimethylates two adjacent adenosines (A1518 and A1519) in the loop of a conserved hairpin near the 3'-end of 16S rRNA in the 30S particle. May play a critical role in biogenesis of 30S subunits.</text>
</comment>
<keyword evidence="11" id="KW-1185">Reference proteome</keyword>
<feature type="binding site" evidence="7 8">
    <location>
        <position position="76"/>
    </location>
    <ligand>
        <name>S-adenosyl-L-methionine</name>
        <dbReference type="ChEBI" id="CHEBI:59789"/>
    </ligand>
</feature>
<evidence type="ECO:0000256" key="1">
    <source>
        <dbReference type="ARBA" id="ARBA00022490"/>
    </source>
</evidence>
<accession>A0ABU0DW30</accession>
<dbReference type="InterPro" id="IPR011530">
    <property type="entry name" value="rRNA_adenine_dimethylase"/>
</dbReference>
<evidence type="ECO:0000256" key="6">
    <source>
        <dbReference type="ARBA" id="ARBA00022884"/>
    </source>
</evidence>
<dbReference type="InterPro" id="IPR023165">
    <property type="entry name" value="rRNA_Ade_diMease-like_C"/>
</dbReference>
<comment type="subcellular location">
    <subcellularLocation>
        <location evidence="7">Cytoplasm</location>
    </subcellularLocation>
</comment>
<dbReference type="SUPFAM" id="SSF53335">
    <property type="entry name" value="S-adenosyl-L-methionine-dependent methyltransferases"/>
    <property type="match status" value="1"/>
</dbReference>
<feature type="binding site" evidence="7 8">
    <location>
        <position position="126"/>
    </location>
    <ligand>
        <name>S-adenosyl-L-methionine</name>
        <dbReference type="ChEBI" id="CHEBI:59789"/>
    </ligand>
</feature>
<feature type="binding site" evidence="7 8">
    <location>
        <position position="101"/>
    </location>
    <ligand>
        <name>S-adenosyl-L-methionine</name>
        <dbReference type="ChEBI" id="CHEBI:59789"/>
    </ligand>
</feature>
<dbReference type="EC" id="2.1.1.182" evidence="7"/>
<dbReference type="NCBIfam" id="TIGR00755">
    <property type="entry name" value="ksgA"/>
    <property type="match status" value="1"/>
</dbReference>
<dbReference type="InterPro" id="IPR020598">
    <property type="entry name" value="rRNA_Ade_methylase_Trfase_N"/>
</dbReference>
<dbReference type="HAMAP" id="MF_00607">
    <property type="entry name" value="16SrRNA_methyltr_A"/>
    <property type="match status" value="1"/>
</dbReference>
<dbReference type="PROSITE" id="PS01131">
    <property type="entry name" value="RRNA_A_DIMETH"/>
    <property type="match status" value="1"/>
</dbReference>
<dbReference type="SMART" id="SM00650">
    <property type="entry name" value="rADc"/>
    <property type="match status" value="1"/>
</dbReference>
<reference evidence="10 11" key="1">
    <citation type="submission" date="2023-07" db="EMBL/GenBank/DDBJ databases">
        <title>Genomic Encyclopedia of Type Strains, Phase IV (KMG-IV): sequencing the most valuable type-strain genomes for metagenomic binning, comparative biology and taxonomic classification.</title>
        <authorList>
            <person name="Goeker M."/>
        </authorList>
    </citation>
    <scope>NUCLEOTIDE SEQUENCE [LARGE SCALE GENOMIC DNA]</scope>
    <source>
        <strain evidence="10 11">DSM 15448</strain>
    </source>
</reference>
<keyword evidence="5 7" id="KW-0949">S-adenosyl-L-methionine</keyword>
<evidence type="ECO:0000256" key="4">
    <source>
        <dbReference type="ARBA" id="ARBA00022679"/>
    </source>
</evidence>
<dbReference type="InterPro" id="IPR001737">
    <property type="entry name" value="KsgA/Erm"/>
</dbReference>
<sequence>MKPIATITRTKAIMERHNLSFKKSLGQNFLIDVNILENIVSKADVDEDCIVIEVGPGIGALTEQIAKKAKHVYAFEIDGRLIDVLEDTLSPYHNVTVYQQDILEVDLQSFIEEHVKQGEKVKVVANLPYYITTPILMKLLTSHLPVDSITVMMQKEVAARMSADPNSKDYGSLSIAVQYYTTSKVVMNVPKTCFMPQPNVDSAILQLNVRSQPKVHVEHEGLYFEIVQASFGQRRKTLKNNLKRAFSDEIDGETLDGLFKEASIDPSRRGESLSLEEFAELANVFNHYVTRS</sequence>
<comment type="catalytic activity">
    <reaction evidence="7">
        <text>adenosine(1518)/adenosine(1519) in 16S rRNA + 4 S-adenosyl-L-methionine = N(6)-dimethyladenosine(1518)/N(6)-dimethyladenosine(1519) in 16S rRNA + 4 S-adenosyl-L-homocysteine + 4 H(+)</text>
        <dbReference type="Rhea" id="RHEA:19609"/>
        <dbReference type="Rhea" id="RHEA-COMP:10232"/>
        <dbReference type="Rhea" id="RHEA-COMP:10233"/>
        <dbReference type="ChEBI" id="CHEBI:15378"/>
        <dbReference type="ChEBI" id="CHEBI:57856"/>
        <dbReference type="ChEBI" id="CHEBI:59789"/>
        <dbReference type="ChEBI" id="CHEBI:74411"/>
        <dbReference type="ChEBI" id="CHEBI:74493"/>
        <dbReference type="EC" id="2.1.1.182"/>
    </reaction>
</comment>
<dbReference type="PROSITE" id="PS51689">
    <property type="entry name" value="SAM_RNA_A_N6_MT"/>
    <property type="match status" value="1"/>
</dbReference>
<keyword evidence="3 7" id="KW-0489">Methyltransferase</keyword>
<dbReference type="Proteomes" id="UP001236723">
    <property type="component" value="Unassembled WGS sequence"/>
</dbReference>
<feature type="binding site" evidence="7 8">
    <location>
        <position position="30"/>
    </location>
    <ligand>
        <name>S-adenosyl-L-methionine</name>
        <dbReference type="ChEBI" id="CHEBI:59789"/>
    </ligand>
</feature>
<comment type="similarity">
    <text evidence="7">Belongs to the class I-like SAM-binding methyltransferase superfamily. rRNA adenine N(6)-methyltransferase family. RsmA subfamily.</text>
</comment>
<dbReference type="Gene3D" id="1.10.8.100">
    <property type="entry name" value="Ribosomal RNA adenine dimethylase-like, domain 2"/>
    <property type="match status" value="1"/>
</dbReference>
<evidence type="ECO:0000313" key="10">
    <source>
        <dbReference type="EMBL" id="MDQ0352647.1"/>
    </source>
</evidence>
<dbReference type="RefSeq" id="WP_307069392.1">
    <property type="nucleotide sequence ID" value="NZ_JAUSUP010000011.1"/>
</dbReference>
<keyword evidence="1 7" id="KW-0963">Cytoplasm</keyword>
<evidence type="ECO:0000256" key="2">
    <source>
        <dbReference type="ARBA" id="ARBA00022552"/>
    </source>
</evidence>
<comment type="caution">
    <text evidence="10">The sequence shown here is derived from an EMBL/GenBank/DDBJ whole genome shotgun (WGS) entry which is preliminary data.</text>
</comment>
<feature type="binding site" evidence="7 8">
    <location>
        <position position="55"/>
    </location>
    <ligand>
        <name>S-adenosyl-L-methionine</name>
        <dbReference type="ChEBI" id="CHEBI:59789"/>
    </ligand>
</feature>
<dbReference type="EMBL" id="JAUSUP010000011">
    <property type="protein sequence ID" value="MDQ0352647.1"/>
    <property type="molecule type" value="Genomic_DNA"/>
</dbReference>
<evidence type="ECO:0000256" key="5">
    <source>
        <dbReference type="ARBA" id="ARBA00022691"/>
    </source>
</evidence>
<dbReference type="InterPro" id="IPR029063">
    <property type="entry name" value="SAM-dependent_MTases_sf"/>
</dbReference>
<dbReference type="Pfam" id="PF00398">
    <property type="entry name" value="RrnaAD"/>
    <property type="match status" value="1"/>
</dbReference>